<sequence>MINKAAPSPLTLAENQQAISTSSTAPALPTLTIAVLTKNEARRISGCLQSAAFADQLIVVDSGSTDNTRELAQAAGAEVFNYPDWQGFGVQRNRLLAHAKSDYIFFLDADEVITPELRTALQAAVHSGARAVWKIRWLQVAFNRELKYFRSQATLERLFRRDMLLEYVGIVHEQAILTNEPTPRVILDGKLLHYSRETVRGSLEKLLQYSMLGAAKRAEKGKRGGILRGAASGLSLFLRLYIVQLGFLCGGPGFLHCFFVALEGFFRYVALKYDYDSLSSDVAR</sequence>
<keyword evidence="3" id="KW-0808">Transferase</keyword>
<protein>
    <submittedName>
        <fullName evidence="3">Glycosyltransferase involved in cell wall biosynthesis</fullName>
    </submittedName>
</protein>
<name>A0A4V3BW32_9BURK</name>
<dbReference type="Pfam" id="PF00535">
    <property type="entry name" value="Glycos_transf_2"/>
    <property type="match status" value="1"/>
</dbReference>
<evidence type="ECO:0000259" key="2">
    <source>
        <dbReference type="Pfam" id="PF00535"/>
    </source>
</evidence>
<dbReference type="CDD" id="cd02511">
    <property type="entry name" value="Beta4Glucosyltransferase"/>
    <property type="match status" value="1"/>
</dbReference>
<dbReference type="InterPro" id="IPR001173">
    <property type="entry name" value="Glyco_trans_2-like"/>
</dbReference>
<dbReference type="SUPFAM" id="SSF53448">
    <property type="entry name" value="Nucleotide-diphospho-sugar transferases"/>
    <property type="match status" value="1"/>
</dbReference>
<dbReference type="OrthoDB" id="8564828at2"/>
<dbReference type="RefSeq" id="WP_112990268.1">
    <property type="nucleotide sequence ID" value="NZ_PTLZ01000001.1"/>
</dbReference>
<reference evidence="3 4" key="1">
    <citation type="submission" date="2019-03" db="EMBL/GenBank/DDBJ databases">
        <title>Genomic Encyclopedia of Type Strains, Phase IV (KMG-IV): sequencing the most valuable type-strain genomes for metagenomic binning, comparative biology and taxonomic classification.</title>
        <authorList>
            <person name="Goeker M."/>
        </authorList>
    </citation>
    <scope>NUCLEOTIDE SEQUENCE [LARGE SCALE GENOMIC DNA]</scope>
    <source>
        <strain evidence="3 4">DSM 18555</strain>
    </source>
</reference>
<dbReference type="GO" id="GO:0016740">
    <property type="term" value="F:transferase activity"/>
    <property type="evidence" value="ECO:0007669"/>
    <property type="project" value="UniProtKB-KW"/>
</dbReference>
<dbReference type="AlphaFoldDB" id="A0A4V3BW32"/>
<dbReference type="InterPro" id="IPR029044">
    <property type="entry name" value="Nucleotide-diphossugar_trans"/>
</dbReference>
<evidence type="ECO:0000256" key="1">
    <source>
        <dbReference type="ARBA" id="ARBA00038494"/>
    </source>
</evidence>
<proteinExistence type="inferred from homology"/>
<keyword evidence="4" id="KW-1185">Reference proteome</keyword>
<dbReference type="PANTHER" id="PTHR43630:SF2">
    <property type="entry name" value="GLYCOSYLTRANSFERASE"/>
    <property type="match status" value="1"/>
</dbReference>
<accession>A0A4V3BW32</accession>
<gene>
    <name evidence="3" type="ORF">EV677_0067</name>
</gene>
<feature type="domain" description="Glycosyltransferase 2-like" evidence="2">
    <location>
        <begin position="32"/>
        <end position="133"/>
    </location>
</feature>
<comment type="similarity">
    <text evidence="1">Belongs to the glycosyltransferase 2 family. WaaE/KdtX subfamily.</text>
</comment>
<dbReference type="Gene3D" id="3.90.550.10">
    <property type="entry name" value="Spore Coat Polysaccharide Biosynthesis Protein SpsA, Chain A"/>
    <property type="match status" value="1"/>
</dbReference>
<evidence type="ECO:0000313" key="3">
    <source>
        <dbReference type="EMBL" id="TDN93538.1"/>
    </source>
</evidence>
<dbReference type="PANTHER" id="PTHR43630">
    <property type="entry name" value="POLY-BETA-1,6-N-ACETYL-D-GLUCOSAMINE SYNTHASE"/>
    <property type="match status" value="1"/>
</dbReference>
<organism evidence="3 4">
    <name type="scientific">Herminiimonas fonticola</name>
    <dbReference type="NCBI Taxonomy" id="303380"/>
    <lineage>
        <taxon>Bacteria</taxon>
        <taxon>Pseudomonadati</taxon>
        <taxon>Pseudomonadota</taxon>
        <taxon>Betaproteobacteria</taxon>
        <taxon>Burkholderiales</taxon>
        <taxon>Oxalobacteraceae</taxon>
        <taxon>Herminiimonas</taxon>
    </lineage>
</organism>
<dbReference type="EMBL" id="SNWF01000004">
    <property type="protein sequence ID" value="TDN93538.1"/>
    <property type="molecule type" value="Genomic_DNA"/>
</dbReference>
<comment type="caution">
    <text evidence="3">The sequence shown here is derived from an EMBL/GenBank/DDBJ whole genome shotgun (WGS) entry which is preliminary data.</text>
</comment>
<evidence type="ECO:0000313" key="4">
    <source>
        <dbReference type="Proteomes" id="UP000294737"/>
    </source>
</evidence>
<dbReference type="Proteomes" id="UP000294737">
    <property type="component" value="Unassembled WGS sequence"/>
</dbReference>